<dbReference type="Pfam" id="PF08212">
    <property type="entry name" value="Lipocalin_2"/>
    <property type="match status" value="1"/>
</dbReference>
<keyword evidence="2" id="KW-1015">Disulfide bond</keyword>
<evidence type="ECO:0000256" key="2">
    <source>
        <dbReference type="ARBA" id="ARBA00023157"/>
    </source>
</evidence>
<organism evidence="6 7">
    <name type="scientific">Meganyctiphanes norvegica</name>
    <name type="common">Northern krill</name>
    <name type="synonym">Thysanopoda norvegica</name>
    <dbReference type="NCBI Taxonomy" id="48144"/>
    <lineage>
        <taxon>Eukaryota</taxon>
        <taxon>Metazoa</taxon>
        <taxon>Ecdysozoa</taxon>
        <taxon>Arthropoda</taxon>
        <taxon>Crustacea</taxon>
        <taxon>Multicrustacea</taxon>
        <taxon>Malacostraca</taxon>
        <taxon>Eumalacostraca</taxon>
        <taxon>Eucarida</taxon>
        <taxon>Euphausiacea</taxon>
        <taxon>Euphausiidae</taxon>
        <taxon>Meganyctiphanes</taxon>
    </lineage>
</organism>
<dbReference type="PANTHER" id="PTHR10612:SF62">
    <property type="entry name" value="LIPOCALIN_CYTOSOLIC FATTY-ACID BINDING DOMAIN-CONTAINING PROTEIN"/>
    <property type="match status" value="1"/>
</dbReference>
<feature type="chain" id="PRO_5043550853" description="Lipocalin/cytosolic fatty-acid binding domain-containing protein" evidence="4">
    <location>
        <begin position="16"/>
        <end position="199"/>
    </location>
</feature>
<dbReference type="Proteomes" id="UP001497623">
    <property type="component" value="Unassembled WGS sequence"/>
</dbReference>
<keyword evidence="7" id="KW-1185">Reference proteome</keyword>
<keyword evidence="4" id="KW-0732">Signal</keyword>
<comment type="similarity">
    <text evidence="1 3">Belongs to the calycin superfamily. Lipocalin family.</text>
</comment>
<sequence>MFGLVLIFVIPAVLANPLAPRIECPKFTPVEDFDIPQYLGRWYDIEHSKWNFGGEELLCTSPKYGLINATTVSVENFSLLDSALGLFPVKATGTASVTDIPGSLLVDFPYGDSPSPLTPDGYGNYNVLKTDYVTYSCIYDCQPTEDQVYDGVIAWVVSRTPQLADAARQECEDVFFSLGVDMSNFIHTYQGPDCTYPED</sequence>
<dbReference type="PRINTS" id="PR01273">
    <property type="entry name" value="INVTBRTCOLOR"/>
</dbReference>
<evidence type="ECO:0000256" key="4">
    <source>
        <dbReference type="SAM" id="SignalP"/>
    </source>
</evidence>
<dbReference type="PANTHER" id="PTHR10612">
    <property type="entry name" value="APOLIPOPROTEIN D"/>
    <property type="match status" value="1"/>
</dbReference>
<evidence type="ECO:0000313" key="7">
    <source>
        <dbReference type="Proteomes" id="UP001497623"/>
    </source>
</evidence>
<dbReference type="SUPFAM" id="SSF50814">
    <property type="entry name" value="Lipocalins"/>
    <property type="match status" value="1"/>
</dbReference>
<evidence type="ECO:0000256" key="3">
    <source>
        <dbReference type="PIRNR" id="PIRNR036893"/>
    </source>
</evidence>
<reference evidence="6 7" key="1">
    <citation type="submission" date="2024-05" db="EMBL/GenBank/DDBJ databases">
        <authorList>
            <person name="Wallberg A."/>
        </authorList>
    </citation>
    <scope>NUCLEOTIDE SEQUENCE [LARGE SCALE GENOMIC DNA]</scope>
</reference>
<dbReference type="GO" id="GO:0006629">
    <property type="term" value="P:lipid metabolic process"/>
    <property type="evidence" value="ECO:0007669"/>
    <property type="project" value="TreeGrafter"/>
</dbReference>
<dbReference type="Gene3D" id="2.40.128.20">
    <property type="match status" value="1"/>
</dbReference>
<gene>
    <name evidence="6" type="ORF">MNOR_LOCUS29925</name>
</gene>
<dbReference type="GO" id="GO:0000302">
    <property type="term" value="P:response to reactive oxygen species"/>
    <property type="evidence" value="ECO:0007669"/>
    <property type="project" value="TreeGrafter"/>
</dbReference>
<dbReference type="InterPro" id="IPR000566">
    <property type="entry name" value="Lipocln_cytosolic_FA-bd_dom"/>
</dbReference>
<feature type="signal peptide" evidence="4">
    <location>
        <begin position="1"/>
        <end position="15"/>
    </location>
</feature>
<protein>
    <recommendedName>
        <fullName evidence="5">Lipocalin/cytosolic fatty-acid binding domain-containing protein</fullName>
    </recommendedName>
</protein>
<feature type="domain" description="Lipocalin/cytosolic fatty-acid binding" evidence="5">
    <location>
        <begin position="34"/>
        <end position="189"/>
    </location>
</feature>
<accession>A0AAV2RYM5</accession>
<comment type="caution">
    <text evidence="6">The sequence shown here is derived from an EMBL/GenBank/DDBJ whole genome shotgun (WGS) entry which is preliminary data.</text>
</comment>
<dbReference type="PIRSF" id="PIRSF036893">
    <property type="entry name" value="Lipocalin_ApoD"/>
    <property type="match status" value="1"/>
</dbReference>
<dbReference type="AlphaFoldDB" id="A0AAV2RYM5"/>
<dbReference type="GO" id="GO:0005737">
    <property type="term" value="C:cytoplasm"/>
    <property type="evidence" value="ECO:0007669"/>
    <property type="project" value="TreeGrafter"/>
</dbReference>
<evidence type="ECO:0000256" key="1">
    <source>
        <dbReference type="ARBA" id="ARBA00006889"/>
    </source>
</evidence>
<dbReference type="InterPro" id="IPR022271">
    <property type="entry name" value="Lipocalin_ApoD"/>
</dbReference>
<dbReference type="GO" id="GO:0031409">
    <property type="term" value="F:pigment binding"/>
    <property type="evidence" value="ECO:0007669"/>
    <property type="project" value="InterPro"/>
</dbReference>
<dbReference type="InterPro" id="IPR003057">
    <property type="entry name" value="Invtbrt_color"/>
</dbReference>
<dbReference type="EMBL" id="CAXKWB010035611">
    <property type="protein sequence ID" value="CAL4146813.1"/>
    <property type="molecule type" value="Genomic_DNA"/>
</dbReference>
<proteinExistence type="inferred from homology"/>
<dbReference type="InterPro" id="IPR012674">
    <property type="entry name" value="Calycin"/>
</dbReference>
<evidence type="ECO:0000259" key="5">
    <source>
        <dbReference type="Pfam" id="PF08212"/>
    </source>
</evidence>
<name>A0AAV2RYM5_MEGNR</name>
<evidence type="ECO:0000313" key="6">
    <source>
        <dbReference type="EMBL" id="CAL4146813.1"/>
    </source>
</evidence>